<evidence type="ECO:0000313" key="1">
    <source>
        <dbReference type="EMBL" id="JAH32152.1"/>
    </source>
</evidence>
<accession>A0A0E9RTH2</accession>
<reference evidence="1" key="1">
    <citation type="submission" date="2014-11" db="EMBL/GenBank/DDBJ databases">
        <authorList>
            <person name="Amaro Gonzalez C."/>
        </authorList>
    </citation>
    <scope>NUCLEOTIDE SEQUENCE</scope>
</reference>
<protein>
    <submittedName>
        <fullName evidence="1">Uncharacterized protein</fullName>
    </submittedName>
</protein>
<name>A0A0E9RTH2_ANGAN</name>
<organism evidence="1">
    <name type="scientific">Anguilla anguilla</name>
    <name type="common">European freshwater eel</name>
    <name type="synonym">Muraena anguilla</name>
    <dbReference type="NCBI Taxonomy" id="7936"/>
    <lineage>
        <taxon>Eukaryota</taxon>
        <taxon>Metazoa</taxon>
        <taxon>Chordata</taxon>
        <taxon>Craniata</taxon>
        <taxon>Vertebrata</taxon>
        <taxon>Euteleostomi</taxon>
        <taxon>Actinopterygii</taxon>
        <taxon>Neopterygii</taxon>
        <taxon>Teleostei</taxon>
        <taxon>Anguilliformes</taxon>
        <taxon>Anguillidae</taxon>
        <taxon>Anguilla</taxon>
    </lineage>
</organism>
<dbReference type="AlphaFoldDB" id="A0A0E9RTH2"/>
<sequence length="41" mass="4336">MKRMFTLGLVSLPSSHGNARFKLGTGRVGWGGLGVSSSDRD</sequence>
<dbReference type="EMBL" id="GBXM01076425">
    <property type="protein sequence ID" value="JAH32152.1"/>
    <property type="molecule type" value="Transcribed_RNA"/>
</dbReference>
<reference evidence="1" key="2">
    <citation type="journal article" date="2015" name="Fish Shellfish Immunol.">
        <title>Early steps in the European eel (Anguilla anguilla)-Vibrio vulnificus interaction in the gills: Role of the RtxA13 toxin.</title>
        <authorList>
            <person name="Callol A."/>
            <person name="Pajuelo D."/>
            <person name="Ebbesson L."/>
            <person name="Teles M."/>
            <person name="MacKenzie S."/>
            <person name="Amaro C."/>
        </authorList>
    </citation>
    <scope>NUCLEOTIDE SEQUENCE</scope>
</reference>
<proteinExistence type="predicted"/>